<dbReference type="STRING" id="29422.Lbru_0085"/>
<evidence type="ECO:0000256" key="6">
    <source>
        <dbReference type="ARBA" id="ARBA00023136"/>
    </source>
</evidence>
<dbReference type="PATRIC" id="fig|29422.6.peg.86"/>
<keyword evidence="9" id="KW-1185">Reference proteome</keyword>
<evidence type="ECO:0000256" key="4">
    <source>
        <dbReference type="ARBA" id="ARBA00022692"/>
    </source>
</evidence>
<evidence type="ECO:0000256" key="3">
    <source>
        <dbReference type="ARBA" id="ARBA00022475"/>
    </source>
</evidence>
<dbReference type="PANTHER" id="PTHR33452:SF1">
    <property type="entry name" value="INNER MEMBRANE PROTEIN YPHA-RELATED"/>
    <property type="match status" value="1"/>
</dbReference>
<sequence>MKKLIHFFEKSIEAVNFLSPLVDFGIRLYVGMVFWRSGMVKIANMDSTIWLFANEYHVPILSPEFAAYLSTWTELIFSALLIVGFFGRFSALVLFVVNLIAMFSYPDLRDAGVEWHVVWGLLLLVTVLHGPGKISIDHFVWKQIKKRFP</sequence>
<reference evidence="8 9" key="1">
    <citation type="submission" date="2015-11" db="EMBL/GenBank/DDBJ databases">
        <title>Genomic analysis of 38 Legionella species identifies large and diverse effector repertoires.</title>
        <authorList>
            <person name="Burstein D."/>
            <person name="Amaro F."/>
            <person name="Zusman T."/>
            <person name="Lifshitz Z."/>
            <person name="Cohen O."/>
            <person name="Gilbert J.A."/>
            <person name="Pupko T."/>
            <person name="Shuman H.A."/>
            <person name="Segal G."/>
        </authorList>
    </citation>
    <scope>NUCLEOTIDE SEQUENCE [LARGE SCALE GENOMIC DNA]</scope>
    <source>
        <strain evidence="8 9">ATCC 43878</strain>
    </source>
</reference>
<name>A0A0W0SU12_9GAMM</name>
<keyword evidence="5 7" id="KW-1133">Transmembrane helix</keyword>
<dbReference type="RefSeq" id="WP_058440208.1">
    <property type="nucleotide sequence ID" value="NZ_CAAAHU010000001.1"/>
</dbReference>
<comment type="similarity">
    <text evidence="2">Belongs to the DoxX family.</text>
</comment>
<dbReference type="Proteomes" id="UP000054742">
    <property type="component" value="Unassembled WGS sequence"/>
</dbReference>
<evidence type="ECO:0000256" key="1">
    <source>
        <dbReference type="ARBA" id="ARBA00004651"/>
    </source>
</evidence>
<keyword evidence="6 7" id="KW-0472">Membrane</keyword>
<keyword evidence="3" id="KW-1003">Cell membrane</keyword>
<evidence type="ECO:0000256" key="2">
    <source>
        <dbReference type="ARBA" id="ARBA00006679"/>
    </source>
</evidence>
<dbReference type="InterPro" id="IPR032808">
    <property type="entry name" value="DoxX"/>
</dbReference>
<dbReference type="EMBL" id="LNXV01000003">
    <property type="protein sequence ID" value="KTC86856.1"/>
    <property type="molecule type" value="Genomic_DNA"/>
</dbReference>
<feature type="transmembrane region" description="Helical" evidence="7">
    <location>
        <begin position="117"/>
        <end position="136"/>
    </location>
</feature>
<keyword evidence="4 7" id="KW-0812">Transmembrane</keyword>
<protein>
    <submittedName>
        <fullName evidence="8">Putative transmembrane protein</fullName>
    </submittedName>
</protein>
<organism evidence="8 9">
    <name type="scientific">Legionella brunensis</name>
    <dbReference type="NCBI Taxonomy" id="29422"/>
    <lineage>
        <taxon>Bacteria</taxon>
        <taxon>Pseudomonadati</taxon>
        <taxon>Pseudomonadota</taxon>
        <taxon>Gammaproteobacteria</taxon>
        <taxon>Legionellales</taxon>
        <taxon>Legionellaceae</taxon>
        <taxon>Legionella</taxon>
    </lineage>
</organism>
<evidence type="ECO:0000313" key="9">
    <source>
        <dbReference type="Proteomes" id="UP000054742"/>
    </source>
</evidence>
<accession>A0A0W0SU12</accession>
<gene>
    <name evidence="8" type="ORF">Lbru_0085</name>
</gene>
<comment type="subcellular location">
    <subcellularLocation>
        <location evidence="1">Cell membrane</location>
        <topology evidence="1">Multi-pass membrane protein</topology>
    </subcellularLocation>
</comment>
<evidence type="ECO:0000256" key="7">
    <source>
        <dbReference type="SAM" id="Phobius"/>
    </source>
</evidence>
<proteinExistence type="inferred from homology"/>
<dbReference type="PANTHER" id="PTHR33452">
    <property type="entry name" value="OXIDOREDUCTASE CATD-RELATED"/>
    <property type="match status" value="1"/>
</dbReference>
<evidence type="ECO:0000313" key="8">
    <source>
        <dbReference type="EMBL" id="KTC86856.1"/>
    </source>
</evidence>
<dbReference type="OrthoDB" id="121744at2"/>
<dbReference type="AlphaFoldDB" id="A0A0W0SU12"/>
<evidence type="ECO:0000256" key="5">
    <source>
        <dbReference type="ARBA" id="ARBA00022989"/>
    </source>
</evidence>
<feature type="transmembrane region" description="Helical" evidence="7">
    <location>
        <begin position="75"/>
        <end position="105"/>
    </location>
</feature>
<dbReference type="InterPro" id="IPR051907">
    <property type="entry name" value="DoxX-like_oxidoreductase"/>
</dbReference>
<dbReference type="GO" id="GO:0005886">
    <property type="term" value="C:plasma membrane"/>
    <property type="evidence" value="ECO:0007669"/>
    <property type="project" value="UniProtKB-SubCell"/>
</dbReference>
<comment type="caution">
    <text evidence="8">The sequence shown here is derived from an EMBL/GenBank/DDBJ whole genome shotgun (WGS) entry which is preliminary data.</text>
</comment>
<dbReference type="Pfam" id="PF07681">
    <property type="entry name" value="DoxX"/>
    <property type="match status" value="1"/>
</dbReference>